<dbReference type="OrthoDB" id="412876at2759"/>
<gene>
    <name evidence="6" type="primary">PRMT7</name>
    <name evidence="6" type="ORF">OS493_005308</name>
</gene>
<keyword evidence="3 4" id="KW-0949">S-adenosyl-L-methionine</keyword>
<dbReference type="AlphaFoldDB" id="A0A9W9Z6W4"/>
<keyword evidence="2 4" id="KW-0808">Transferase</keyword>
<sequence length="400" mass="44786">MRNEIARSAYADMLHDDERNKKYYQATKDAVKKLKDGEKKVHMLDIGTGTGLLAMMAVRSGADRATACEAFEPIAKVAGEIVEKNGFGDKISVIGKRSTELTMERDGDHVQSRANLLVTELWDTELIGEGALPTLRDACNRLLKPGFVSVPAAATIYAQVVGSEALWNMHQLNPQQMLDDQDVTLPANMEECRGTASAFDLHIDELSDEEVHILTSPVPVLRFDFCGNCTSTNSDCTNRVSIPDTKDKVDSDTTVSHYCVEASVKQSGLAHGVVMWWTLDMDVDGDITLTTAPRWAHPDGNNRPWRDHWMQAVYFLKRPLLMQEDDKLNIHCCHDDYSIWFDVMPLNRIVTTVDRPLCTCGAHVTWSRHRFAMLNDRQRSQAFKQALKQLVAEGNSGVYA</sequence>
<name>A0A9W9Z6W4_9CNID</name>
<dbReference type="PANTHER" id="PTHR11006:SF4">
    <property type="entry name" value="PROTEIN ARGININE N-METHYLTRANSFERASE 7"/>
    <property type="match status" value="1"/>
</dbReference>
<evidence type="ECO:0000313" key="6">
    <source>
        <dbReference type="EMBL" id="KAJ7374948.1"/>
    </source>
</evidence>
<evidence type="ECO:0000256" key="1">
    <source>
        <dbReference type="ARBA" id="ARBA00022603"/>
    </source>
</evidence>
<dbReference type="EMBL" id="MU826827">
    <property type="protein sequence ID" value="KAJ7374948.1"/>
    <property type="molecule type" value="Genomic_DNA"/>
</dbReference>
<dbReference type="PANTHER" id="PTHR11006">
    <property type="entry name" value="PROTEIN ARGININE N-METHYLTRANSFERASE"/>
    <property type="match status" value="1"/>
</dbReference>
<reference evidence="6" key="1">
    <citation type="submission" date="2023-01" db="EMBL/GenBank/DDBJ databases">
        <title>Genome assembly of the deep-sea coral Lophelia pertusa.</title>
        <authorList>
            <person name="Herrera S."/>
            <person name="Cordes E."/>
        </authorList>
    </citation>
    <scope>NUCLEOTIDE SEQUENCE</scope>
    <source>
        <strain evidence="6">USNM1676648</strain>
        <tissue evidence="6">Polyp</tissue>
    </source>
</reference>
<feature type="domain" description="Protein arginine N-methyltransferase" evidence="5">
    <location>
        <begin position="258"/>
        <end position="342"/>
    </location>
</feature>
<evidence type="ECO:0000256" key="2">
    <source>
        <dbReference type="ARBA" id="ARBA00022679"/>
    </source>
</evidence>
<dbReference type="InterPro" id="IPR025799">
    <property type="entry name" value="Arg_MeTrfase"/>
</dbReference>
<dbReference type="FunFam" id="3.40.50.150:FF:000071">
    <property type="entry name" value="Protein arginine N-methyltransferase 7"/>
    <property type="match status" value="1"/>
</dbReference>
<dbReference type="GO" id="GO:0032259">
    <property type="term" value="P:methylation"/>
    <property type="evidence" value="ECO:0007669"/>
    <property type="project" value="UniProtKB-KW"/>
</dbReference>
<dbReference type="PROSITE" id="PS51678">
    <property type="entry name" value="SAM_MT_PRMT"/>
    <property type="match status" value="1"/>
</dbReference>
<dbReference type="Proteomes" id="UP001163046">
    <property type="component" value="Unassembled WGS sequence"/>
</dbReference>
<dbReference type="Gene3D" id="2.70.160.11">
    <property type="entry name" value="Hnrnp arginine n-methyltransferase1"/>
    <property type="match status" value="1"/>
</dbReference>
<organism evidence="6 7">
    <name type="scientific">Desmophyllum pertusum</name>
    <dbReference type="NCBI Taxonomy" id="174260"/>
    <lineage>
        <taxon>Eukaryota</taxon>
        <taxon>Metazoa</taxon>
        <taxon>Cnidaria</taxon>
        <taxon>Anthozoa</taxon>
        <taxon>Hexacorallia</taxon>
        <taxon>Scleractinia</taxon>
        <taxon>Caryophylliina</taxon>
        <taxon>Caryophylliidae</taxon>
        <taxon>Desmophyllum</taxon>
    </lineage>
</organism>
<comment type="caution">
    <text evidence="6">The sequence shown here is derived from an EMBL/GenBank/DDBJ whole genome shotgun (WGS) entry which is preliminary data.</text>
</comment>
<evidence type="ECO:0000256" key="4">
    <source>
        <dbReference type="PROSITE-ProRule" id="PRU01015"/>
    </source>
</evidence>
<dbReference type="Gene3D" id="3.40.50.150">
    <property type="entry name" value="Vaccinia Virus protein VP39"/>
    <property type="match status" value="2"/>
</dbReference>
<dbReference type="SUPFAM" id="SSF53335">
    <property type="entry name" value="S-adenosyl-L-methionine-dependent methyltransferases"/>
    <property type="match status" value="1"/>
</dbReference>
<dbReference type="Pfam" id="PF22528">
    <property type="entry name" value="PRMT_C"/>
    <property type="match status" value="1"/>
</dbReference>
<dbReference type="InterPro" id="IPR029063">
    <property type="entry name" value="SAM-dependent_MTases_sf"/>
</dbReference>
<dbReference type="Pfam" id="PF06325">
    <property type="entry name" value="PrmA"/>
    <property type="match status" value="1"/>
</dbReference>
<evidence type="ECO:0000256" key="3">
    <source>
        <dbReference type="ARBA" id="ARBA00022691"/>
    </source>
</evidence>
<proteinExistence type="predicted"/>
<dbReference type="GO" id="GO:0042054">
    <property type="term" value="F:histone methyltransferase activity"/>
    <property type="evidence" value="ECO:0007669"/>
    <property type="project" value="TreeGrafter"/>
</dbReference>
<dbReference type="InterPro" id="IPR055135">
    <property type="entry name" value="PRMT_dom"/>
</dbReference>
<dbReference type="GO" id="GO:0035241">
    <property type="term" value="F:protein-arginine omega-N monomethyltransferase activity"/>
    <property type="evidence" value="ECO:0007669"/>
    <property type="project" value="UniProtKB-EC"/>
</dbReference>
<keyword evidence="7" id="KW-1185">Reference proteome</keyword>
<dbReference type="EC" id="2.1.1.321" evidence="6"/>
<evidence type="ECO:0000259" key="5">
    <source>
        <dbReference type="Pfam" id="PF22528"/>
    </source>
</evidence>
<dbReference type="CDD" id="cd02440">
    <property type="entry name" value="AdoMet_MTases"/>
    <property type="match status" value="1"/>
</dbReference>
<evidence type="ECO:0000313" key="7">
    <source>
        <dbReference type="Proteomes" id="UP001163046"/>
    </source>
</evidence>
<keyword evidence="1 4" id="KW-0489">Methyltransferase</keyword>
<protein>
    <submittedName>
        <fullName evidence="6">Protein arginine N-methyltransferase 7</fullName>
        <ecNumber evidence="6">2.1.1.321</ecNumber>
    </submittedName>
</protein>
<accession>A0A9W9Z6W4</accession>